<proteinExistence type="predicted"/>
<reference evidence="8 9" key="1">
    <citation type="submission" date="2019-12" db="EMBL/GenBank/DDBJ databases">
        <title>Novel species isolated from a subtropical stream in China.</title>
        <authorList>
            <person name="Lu H."/>
        </authorList>
    </citation>
    <scope>NUCLEOTIDE SEQUENCE [LARGE SCALE GENOMIC DNA]</scope>
    <source>
        <strain evidence="8 9">FT107W</strain>
    </source>
</reference>
<evidence type="ECO:0000256" key="6">
    <source>
        <dbReference type="SAM" id="Phobius"/>
    </source>
</evidence>
<accession>A0A845HT81</accession>
<dbReference type="RefSeq" id="WP_161092950.1">
    <property type="nucleotide sequence ID" value="NZ_WWCV01000085.1"/>
</dbReference>
<keyword evidence="2 6" id="KW-0812">Transmembrane</keyword>
<evidence type="ECO:0000256" key="4">
    <source>
        <dbReference type="ARBA" id="ARBA00023136"/>
    </source>
</evidence>
<comment type="caution">
    <text evidence="8">The sequence shown here is derived from an EMBL/GenBank/DDBJ whole genome shotgun (WGS) entry which is preliminary data.</text>
</comment>
<organism evidence="8 9">
    <name type="scientific">Duganella vulcania</name>
    <dbReference type="NCBI Taxonomy" id="2692166"/>
    <lineage>
        <taxon>Bacteria</taxon>
        <taxon>Pseudomonadati</taxon>
        <taxon>Pseudomonadota</taxon>
        <taxon>Betaproteobacteria</taxon>
        <taxon>Burkholderiales</taxon>
        <taxon>Oxalobacteraceae</taxon>
        <taxon>Telluria group</taxon>
        <taxon>Duganella</taxon>
    </lineage>
</organism>
<feature type="region of interest" description="Disordered" evidence="5">
    <location>
        <begin position="1"/>
        <end position="20"/>
    </location>
</feature>
<comment type="subcellular location">
    <subcellularLocation>
        <location evidence="1">Membrane</location>
        <topology evidence="1">Single-pass membrane protein</topology>
    </subcellularLocation>
</comment>
<evidence type="ECO:0000256" key="1">
    <source>
        <dbReference type="ARBA" id="ARBA00004167"/>
    </source>
</evidence>
<keyword evidence="9" id="KW-1185">Reference proteome</keyword>
<evidence type="ECO:0000259" key="7">
    <source>
        <dbReference type="Pfam" id="PF04357"/>
    </source>
</evidence>
<evidence type="ECO:0000313" key="8">
    <source>
        <dbReference type="EMBL" id="MYN20643.1"/>
    </source>
</evidence>
<gene>
    <name evidence="8" type="ORF">GTP81_28280</name>
</gene>
<sequence length="1557" mass="160639">MADNQDTPAPASPATSTPPRRRWPRRVLISLGVLAALLAGAFWLLGRESTLQQLVQRIANASGGQVAVSGVSGSLYHRMHIGHLVYRSKDSVITADDIDINWSPLQYFSEGLAISELHVAALTVQSIGPSEPAKMPESLAAPFRLSLSDARLDKLTLTSATGSNVIERLRFQLYGDRTSWHLQEASAHTAFGDATADLTIGASKPFALQGKAALVQTGAAAQSSQTGGATRPTQTAGGARLSLEAGGNLALLTLKAQGSANGASGKANVALAPFDPVILRALDLNARDLDPAGFDPSWPQAKFSLQVSAAIAADQKLSGQFALLNQGKAAPLDQQSLPLQAFSGRLAGTLTASQLENVVLDLGAAGRFTGGGHVKRSAPDAGVDAAQFALHTDRLDLKNIHSSINKTSVAGDITLGSTPSKQTLSAKLAQDGLRLDLQASLADALLQLHEARLLAKKGSISATGQASLKDKREFSAKLRADHFDPSALGSGYPVADLNADITANGHVAPAWQVAASFDLKASKLAGQTLSGNGKLNADAQHISGVDAHLAMAQNTADISGGFGAPGEQLRWKVDARQLSALASDLIGAVSASGIVTGSMAEPRTTFEADAKGLGLASAKRPVPDSLIHAAGDIALAGPKKTPELKMNGTIQRLNPAAFGAAQAGAVNATFTADARLAADWRAGVNLTLQPSTFANAPLSGYAKLNADKDSIDNADIDLRLASNSLQAKGSFGSPRDKLDWKLSAPQLAALGPQFAGTLQASGSLSGTRAKPALTLALDGANLRAPGQQQIGTIRGSATLGNTAALAAGTPPTLSSAISAVTSAAKSAVASAAATSANAPTAATTQDRRAATGANARVTARANAARGAAGADADTYADVPLVSDIEITRYVSPSLTLDKARLQTSGTRSSHTLQLSASNADFDAAVRVKGGWANDTWTGAIDTLQNRGRYAFTLAAPAPLKLAAPAGSGVAGLLHPEQIALGGTAIKLPDGSIRIDSLEKTGPTWRSKGMAAGVPVNYLAQFSDAWRDNVRSTMTVGAEWALHLQAAGKDSPPVLGGMLHAYREQGDLTITGADLPQPLGLRTLDGRVDVNDGTLRLQLKVDGTRAGQARIDATAQLHDGRLADSSAITLSGNANMGSLAWLAPLAGQPGLEIDGALKLAVTGGGTIGAPQLDGDISGDKLVLNWVDQGIKLRNGQLQARLAGDQLQLQKLAFDGNEGHAQADGWIRYAGNEATMSLKLSADKLEVLSRPDRILVVSGQSTLVRDAKRFQLDGKFRADRANIELAGENTPTLSDDVVIIGKGAPPAKTPQGQPLNIDLEADLGDAFNLKGKGLDAQLAGALRIRVADRRPPRVNGSIRVVSGTYAAYGQKLAIDRGVINFTGAYDNPGLSILAVRRRPEGEALSETNVEAGVEVRGTALAPVAKLVSTPAVSDSDKLAWLVLGHGIDNTAGNDMALLSAAAGALFGGGQGKLANALGVDELGVSQAAGTSAGAATGLQTTVVTVGKRLSSRAYLSFEQGAGTATSLVKLKYKLNPRISLQFQTGTNNALDVLYTWAFD</sequence>
<dbReference type="Pfam" id="PF04357">
    <property type="entry name" value="TamB"/>
    <property type="match status" value="1"/>
</dbReference>
<evidence type="ECO:0000256" key="2">
    <source>
        <dbReference type="ARBA" id="ARBA00022692"/>
    </source>
</evidence>
<dbReference type="PANTHER" id="PTHR36985">
    <property type="entry name" value="TRANSLOCATION AND ASSEMBLY MODULE SUBUNIT TAMB"/>
    <property type="match status" value="1"/>
</dbReference>
<dbReference type="Proteomes" id="UP000484875">
    <property type="component" value="Unassembled WGS sequence"/>
</dbReference>
<dbReference type="GO" id="GO:0009306">
    <property type="term" value="P:protein secretion"/>
    <property type="evidence" value="ECO:0007669"/>
    <property type="project" value="InterPro"/>
</dbReference>
<dbReference type="GO" id="GO:0005886">
    <property type="term" value="C:plasma membrane"/>
    <property type="evidence" value="ECO:0007669"/>
    <property type="project" value="InterPro"/>
</dbReference>
<evidence type="ECO:0000313" key="9">
    <source>
        <dbReference type="Proteomes" id="UP000484875"/>
    </source>
</evidence>
<keyword evidence="3 6" id="KW-1133">Transmembrane helix</keyword>
<dbReference type="PANTHER" id="PTHR36985:SF1">
    <property type="entry name" value="TRANSLOCATION AND ASSEMBLY MODULE SUBUNIT TAMB"/>
    <property type="match status" value="1"/>
</dbReference>
<feature type="domain" description="Translocation and assembly module TamB C-terminal" evidence="7">
    <location>
        <begin position="1213"/>
        <end position="1556"/>
    </location>
</feature>
<dbReference type="InterPro" id="IPR007452">
    <property type="entry name" value="TamB_C"/>
</dbReference>
<keyword evidence="4 6" id="KW-0472">Membrane</keyword>
<dbReference type="GO" id="GO:0097347">
    <property type="term" value="C:TAM protein secretion complex"/>
    <property type="evidence" value="ECO:0007669"/>
    <property type="project" value="TreeGrafter"/>
</dbReference>
<evidence type="ECO:0000256" key="5">
    <source>
        <dbReference type="SAM" id="MobiDB-lite"/>
    </source>
</evidence>
<protein>
    <recommendedName>
        <fullName evidence="7">Translocation and assembly module TamB C-terminal domain-containing protein</fullName>
    </recommendedName>
</protein>
<evidence type="ECO:0000256" key="3">
    <source>
        <dbReference type="ARBA" id="ARBA00022989"/>
    </source>
</evidence>
<feature type="transmembrane region" description="Helical" evidence="6">
    <location>
        <begin position="27"/>
        <end position="46"/>
    </location>
</feature>
<feature type="compositionally biased region" description="Low complexity" evidence="5">
    <location>
        <begin position="7"/>
        <end position="18"/>
    </location>
</feature>
<dbReference type="EMBL" id="WWCV01000085">
    <property type="protein sequence ID" value="MYN20643.1"/>
    <property type="molecule type" value="Genomic_DNA"/>
</dbReference>
<name>A0A845HT81_9BURK</name>